<sequence length="168" mass="18291">MFGRVRAPSSSPDELERHTAKLLKHDSLSIYESTLLKLRIGCQHANDTPPEEMQTENDGKDMEADSNPIFTCPRAIVSPQGSMTVDDGAGSCADNLSRSSSGRAMSIHHLFSRYKGSKATSLIHDQMMTTENNRSPSIPPNSGNNSCLSNMDQHLDTDRISSIIVGSV</sequence>
<dbReference type="PANTHER" id="PTHR48238:SF1">
    <property type="entry name" value="(RAPE) HYPOTHETICAL PROTEIN"/>
    <property type="match status" value="1"/>
</dbReference>
<evidence type="ECO:0000313" key="3">
    <source>
        <dbReference type="RefSeq" id="XP_031372994.1"/>
    </source>
</evidence>
<evidence type="ECO:0000313" key="2">
    <source>
        <dbReference type="Proteomes" id="UP000515151"/>
    </source>
</evidence>
<name>A0A6P8BRN5_PUNGR</name>
<dbReference type="AlphaFoldDB" id="A0A6P8BRN5"/>
<accession>A0A6P8BRN5</accession>
<dbReference type="GeneID" id="116188030"/>
<dbReference type="Proteomes" id="UP000515151">
    <property type="component" value="Chromosome 8"/>
</dbReference>
<gene>
    <name evidence="3" type="primary">LOC116188030</name>
</gene>
<dbReference type="PANTHER" id="PTHR48238">
    <property type="entry name" value="BNACNNG09570D PROTEIN"/>
    <property type="match status" value="1"/>
</dbReference>
<proteinExistence type="predicted"/>
<dbReference type="RefSeq" id="XP_031372994.1">
    <property type="nucleotide sequence ID" value="XM_031517134.1"/>
</dbReference>
<keyword evidence="2" id="KW-1185">Reference proteome</keyword>
<reference evidence="2" key="1">
    <citation type="journal article" date="2020" name="Plant Biotechnol. J.">
        <title>The pomegranate (Punica granatum L.) draft genome dissects genetic divergence between soft- and hard-seeded cultivars.</title>
        <authorList>
            <person name="Luo X."/>
            <person name="Li H."/>
            <person name="Wu Z."/>
            <person name="Yao W."/>
            <person name="Zhao P."/>
            <person name="Cao D."/>
            <person name="Yu H."/>
            <person name="Li K."/>
            <person name="Poudel K."/>
            <person name="Zhao D."/>
            <person name="Zhang F."/>
            <person name="Xia X."/>
            <person name="Chen L."/>
            <person name="Wang Q."/>
            <person name="Jing D."/>
            <person name="Cao S."/>
        </authorList>
    </citation>
    <scope>NUCLEOTIDE SEQUENCE [LARGE SCALE GENOMIC DNA]</scope>
    <source>
        <strain evidence="2">cv. Tunisia</strain>
    </source>
</reference>
<reference evidence="3" key="2">
    <citation type="submission" date="2025-08" db="UniProtKB">
        <authorList>
            <consortium name="RefSeq"/>
        </authorList>
    </citation>
    <scope>IDENTIFICATION</scope>
    <source>
        <tissue evidence="3">Leaf</tissue>
    </source>
</reference>
<feature type="compositionally biased region" description="Low complexity" evidence="1">
    <location>
        <begin position="132"/>
        <end position="146"/>
    </location>
</feature>
<dbReference type="OrthoDB" id="60860at2759"/>
<feature type="region of interest" description="Disordered" evidence="1">
    <location>
        <begin position="130"/>
        <end position="152"/>
    </location>
</feature>
<evidence type="ECO:0000256" key="1">
    <source>
        <dbReference type="SAM" id="MobiDB-lite"/>
    </source>
</evidence>
<organism evidence="2 3">
    <name type="scientific">Punica granatum</name>
    <name type="common">Pomegranate</name>
    <dbReference type="NCBI Taxonomy" id="22663"/>
    <lineage>
        <taxon>Eukaryota</taxon>
        <taxon>Viridiplantae</taxon>
        <taxon>Streptophyta</taxon>
        <taxon>Embryophyta</taxon>
        <taxon>Tracheophyta</taxon>
        <taxon>Spermatophyta</taxon>
        <taxon>Magnoliopsida</taxon>
        <taxon>eudicotyledons</taxon>
        <taxon>Gunneridae</taxon>
        <taxon>Pentapetalae</taxon>
        <taxon>rosids</taxon>
        <taxon>malvids</taxon>
        <taxon>Myrtales</taxon>
        <taxon>Lythraceae</taxon>
        <taxon>Punica</taxon>
    </lineage>
</organism>
<protein>
    <submittedName>
        <fullName evidence="3">Uncharacterized protein LOC116188030</fullName>
    </submittedName>
</protein>